<comment type="function">
    <text evidence="4">Dirigent proteins impart stereoselectivity on the phenoxy radical-coupling reaction, yielding optically active lignans from two molecules of coniferyl alcohol in the biosynthesis of lignans, flavonolignans, and alkaloids and thus plays a central role in plant secondary metabolism.</text>
</comment>
<evidence type="ECO:0000256" key="2">
    <source>
        <dbReference type="ARBA" id="ARBA00011738"/>
    </source>
</evidence>
<dbReference type="InterPro" id="IPR044859">
    <property type="entry name" value="Allene_oxi_cyc_Dirigent"/>
</dbReference>
<dbReference type="GO" id="GO:0009699">
    <property type="term" value="P:phenylpropanoid biosynthetic process"/>
    <property type="evidence" value="ECO:0007669"/>
    <property type="project" value="UniProtKB-ARBA"/>
</dbReference>
<comment type="similarity">
    <text evidence="1 4">Belongs to the plant dirigent protein family.</text>
</comment>
<dbReference type="EMBL" id="JBJQOH010000001">
    <property type="protein sequence ID" value="KAL3701150.1"/>
    <property type="molecule type" value="Genomic_DNA"/>
</dbReference>
<evidence type="ECO:0000256" key="4">
    <source>
        <dbReference type="RuleBase" id="RU363099"/>
    </source>
</evidence>
<feature type="chain" id="PRO_5044526229" description="Dirigent protein" evidence="4">
    <location>
        <begin position="25"/>
        <end position="166"/>
    </location>
</feature>
<sequence length="166" mass="17936">MALKVGVIGIFLVYLALFAASAAGISPAYNFTSPKLPKPDFQFAFYAHGNLITPTNRTSFAVTVPVAKVGFARGIYVFVKNVGAENQHNGIERLFTAIFNNDSGLANSTLCFKGWDYFPDSVLGNTELAICGGTGKFRKAQGFSRISIARIDAVSAALKFDVFLFF</sequence>
<feature type="signal peptide" evidence="4">
    <location>
        <begin position="1"/>
        <end position="24"/>
    </location>
</feature>
<comment type="subcellular location">
    <subcellularLocation>
        <location evidence="4">Secreted</location>
        <location evidence="4">Extracellular space</location>
        <location evidence="4">Apoplast</location>
    </subcellularLocation>
</comment>
<dbReference type="Gene3D" id="2.40.480.10">
    <property type="entry name" value="Allene oxide cyclase-like"/>
    <property type="match status" value="1"/>
</dbReference>
<protein>
    <recommendedName>
        <fullName evidence="4">Dirigent protein</fullName>
    </recommendedName>
</protein>
<organism evidence="5 6">
    <name type="scientific">Riccia sorocarpa</name>
    <dbReference type="NCBI Taxonomy" id="122646"/>
    <lineage>
        <taxon>Eukaryota</taxon>
        <taxon>Viridiplantae</taxon>
        <taxon>Streptophyta</taxon>
        <taxon>Embryophyta</taxon>
        <taxon>Marchantiophyta</taxon>
        <taxon>Marchantiopsida</taxon>
        <taxon>Marchantiidae</taxon>
        <taxon>Marchantiales</taxon>
        <taxon>Ricciaceae</taxon>
        <taxon>Riccia</taxon>
    </lineage>
</organism>
<keyword evidence="6" id="KW-1185">Reference proteome</keyword>
<evidence type="ECO:0000313" key="5">
    <source>
        <dbReference type="EMBL" id="KAL3701150.1"/>
    </source>
</evidence>
<dbReference type="GO" id="GO:0048046">
    <property type="term" value="C:apoplast"/>
    <property type="evidence" value="ECO:0007669"/>
    <property type="project" value="UniProtKB-SubCell"/>
</dbReference>
<reference evidence="5 6" key="1">
    <citation type="submission" date="2024-09" db="EMBL/GenBank/DDBJ databases">
        <title>Chromosome-scale assembly of Riccia sorocarpa.</title>
        <authorList>
            <person name="Paukszto L."/>
        </authorList>
    </citation>
    <scope>NUCLEOTIDE SEQUENCE [LARGE SCALE GENOMIC DNA]</scope>
    <source>
        <strain evidence="5">LP-2024</strain>
        <tissue evidence="5">Aerial parts of the thallus</tissue>
    </source>
</reference>
<comment type="subunit">
    <text evidence="2 4">Homodimer.</text>
</comment>
<evidence type="ECO:0000256" key="3">
    <source>
        <dbReference type="ARBA" id="ARBA00022525"/>
    </source>
</evidence>
<dbReference type="Pfam" id="PF03018">
    <property type="entry name" value="Dirigent"/>
    <property type="match status" value="1"/>
</dbReference>
<evidence type="ECO:0000313" key="6">
    <source>
        <dbReference type="Proteomes" id="UP001633002"/>
    </source>
</evidence>
<comment type="caution">
    <text evidence="5">The sequence shown here is derived from an EMBL/GenBank/DDBJ whole genome shotgun (WGS) entry which is preliminary data.</text>
</comment>
<dbReference type="Proteomes" id="UP001633002">
    <property type="component" value="Unassembled WGS sequence"/>
</dbReference>
<keyword evidence="3 4" id="KW-0964">Secreted</keyword>
<dbReference type="InterPro" id="IPR004265">
    <property type="entry name" value="Dirigent"/>
</dbReference>
<evidence type="ECO:0000256" key="1">
    <source>
        <dbReference type="ARBA" id="ARBA00010746"/>
    </source>
</evidence>
<gene>
    <name evidence="5" type="ORF">R1sor_019172</name>
</gene>
<keyword evidence="4" id="KW-0732">Signal</keyword>
<name>A0ABD3IFJ6_9MARC</name>
<dbReference type="AlphaFoldDB" id="A0ABD3IFJ6"/>
<accession>A0ABD3IFJ6</accession>
<keyword evidence="4" id="KW-0052">Apoplast</keyword>
<proteinExistence type="inferred from homology"/>